<protein>
    <submittedName>
        <fullName evidence="2">Uncharacterized protein</fullName>
    </submittedName>
</protein>
<feature type="chain" id="PRO_5047048510" evidence="1">
    <location>
        <begin position="19"/>
        <end position="172"/>
    </location>
</feature>
<accession>A0ABR0E3Q1</accession>
<feature type="signal peptide" evidence="1">
    <location>
        <begin position="1"/>
        <end position="18"/>
    </location>
</feature>
<comment type="caution">
    <text evidence="2">The sequence shown here is derived from an EMBL/GenBank/DDBJ whole genome shotgun (WGS) entry which is preliminary data.</text>
</comment>
<evidence type="ECO:0000313" key="3">
    <source>
        <dbReference type="Proteomes" id="UP001305779"/>
    </source>
</evidence>
<sequence length="172" mass="19211">MLFLALLLALLNLRLTMADTLVDFYLVTTSSPAFFSNTRALPDVNATSLFDPYMFHNTAYYLRLIGPGYGSLPCFSLVDGFLTTNVTGPHGQGKYQYWSHSVSEHVPFWFNDQLVTGGRTLTLEKGFLLGVEGDVEGWRVCPGDLQQEVLVWKGNDTGCVQRYVQAVKQAPY</sequence>
<reference evidence="2 3" key="1">
    <citation type="journal article" date="2023" name="G3 (Bethesda)">
        <title>A chromosome-level genome assembly of Zasmidium syzygii isolated from banana leaves.</title>
        <authorList>
            <person name="van Westerhoven A.C."/>
            <person name="Mehrabi R."/>
            <person name="Talebi R."/>
            <person name="Steentjes M.B.F."/>
            <person name="Corcolon B."/>
            <person name="Chong P.A."/>
            <person name="Kema G.H.J."/>
            <person name="Seidl M.F."/>
        </authorList>
    </citation>
    <scope>NUCLEOTIDE SEQUENCE [LARGE SCALE GENOMIC DNA]</scope>
    <source>
        <strain evidence="2 3">P124</strain>
    </source>
</reference>
<keyword evidence="3" id="KW-1185">Reference proteome</keyword>
<organism evidence="2 3">
    <name type="scientific">Zasmidium cellare</name>
    <name type="common">Wine cellar mold</name>
    <name type="synonym">Racodium cellare</name>
    <dbReference type="NCBI Taxonomy" id="395010"/>
    <lineage>
        <taxon>Eukaryota</taxon>
        <taxon>Fungi</taxon>
        <taxon>Dikarya</taxon>
        <taxon>Ascomycota</taxon>
        <taxon>Pezizomycotina</taxon>
        <taxon>Dothideomycetes</taxon>
        <taxon>Dothideomycetidae</taxon>
        <taxon>Mycosphaerellales</taxon>
        <taxon>Mycosphaerellaceae</taxon>
        <taxon>Zasmidium</taxon>
    </lineage>
</organism>
<evidence type="ECO:0000256" key="1">
    <source>
        <dbReference type="SAM" id="SignalP"/>
    </source>
</evidence>
<dbReference type="Proteomes" id="UP001305779">
    <property type="component" value="Unassembled WGS sequence"/>
</dbReference>
<dbReference type="EMBL" id="JAXOVC010000011">
    <property type="protein sequence ID" value="KAK4495895.1"/>
    <property type="molecule type" value="Genomic_DNA"/>
</dbReference>
<name>A0ABR0E3Q1_ZASCE</name>
<evidence type="ECO:0000313" key="2">
    <source>
        <dbReference type="EMBL" id="KAK4495895.1"/>
    </source>
</evidence>
<keyword evidence="1" id="KW-0732">Signal</keyword>
<proteinExistence type="predicted"/>
<gene>
    <name evidence="2" type="ORF">PRZ48_013163</name>
</gene>